<evidence type="ECO:0000256" key="6">
    <source>
        <dbReference type="SAM" id="MobiDB-lite"/>
    </source>
</evidence>
<dbReference type="InterPro" id="IPR012337">
    <property type="entry name" value="RNaseH-like_sf"/>
</dbReference>
<evidence type="ECO:0000313" key="8">
    <source>
        <dbReference type="EMBL" id="KAL2076936.1"/>
    </source>
</evidence>
<dbReference type="InterPro" id="IPR008906">
    <property type="entry name" value="HATC_C_dom"/>
</dbReference>
<evidence type="ECO:0000256" key="1">
    <source>
        <dbReference type="ARBA" id="ARBA00004123"/>
    </source>
</evidence>
<organism evidence="8 9">
    <name type="scientific">Coilia grayii</name>
    <name type="common">Gray's grenadier anchovy</name>
    <dbReference type="NCBI Taxonomy" id="363190"/>
    <lineage>
        <taxon>Eukaryota</taxon>
        <taxon>Metazoa</taxon>
        <taxon>Chordata</taxon>
        <taxon>Craniata</taxon>
        <taxon>Vertebrata</taxon>
        <taxon>Euteleostomi</taxon>
        <taxon>Actinopterygii</taxon>
        <taxon>Neopterygii</taxon>
        <taxon>Teleostei</taxon>
        <taxon>Clupei</taxon>
        <taxon>Clupeiformes</taxon>
        <taxon>Clupeoidei</taxon>
        <taxon>Engraulidae</taxon>
        <taxon>Coilinae</taxon>
        <taxon>Coilia</taxon>
    </lineage>
</organism>
<feature type="compositionally biased region" description="Basic and acidic residues" evidence="6">
    <location>
        <begin position="43"/>
        <end position="60"/>
    </location>
</feature>
<sequence>MAAIPDPRYKDRYFDVDTKMQATSMLQRQVDTITPNSSAPARETMHEPQAQRRRTEDDKATGGLSLLAMYDEILEENALRHREEERPTKPSTTVQVLGYLSEPPIPRDQDPLHYLASNCARYPDLAIAARTYLSAPPTSVDSERLFSAASDVVDDKRSRILCEKAEMLLFVKMTFAFVKKKMLIPPQ</sequence>
<evidence type="ECO:0000256" key="5">
    <source>
        <dbReference type="ARBA" id="ARBA00023242"/>
    </source>
</evidence>
<comment type="subcellular location">
    <subcellularLocation>
        <location evidence="1">Nucleus</location>
    </subcellularLocation>
</comment>
<keyword evidence="4" id="KW-0862">Zinc</keyword>
<feature type="domain" description="HAT C-terminal dimerisation" evidence="7">
    <location>
        <begin position="99"/>
        <end position="172"/>
    </location>
</feature>
<keyword evidence="2" id="KW-0479">Metal-binding</keyword>
<accession>A0ABD1IRS2</accession>
<dbReference type="PANTHER" id="PTHR46481">
    <property type="entry name" value="ZINC FINGER BED DOMAIN-CONTAINING PROTEIN 4"/>
    <property type="match status" value="1"/>
</dbReference>
<proteinExistence type="predicted"/>
<keyword evidence="5" id="KW-0539">Nucleus</keyword>
<evidence type="ECO:0000259" key="7">
    <source>
        <dbReference type="Pfam" id="PF05699"/>
    </source>
</evidence>
<name>A0ABD1IRS2_9TELE</name>
<dbReference type="InterPro" id="IPR052035">
    <property type="entry name" value="ZnF_BED_domain_contain"/>
</dbReference>
<dbReference type="PANTHER" id="PTHR46481:SF10">
    <property type="entry name" value="ZINC FINGER BED DOMAIN-CONTAINING PROTEIN 39"/>
    <property type="match status" value="1"/>
</dbReference>
<evidence type="ECO:0000256" key="3">
    <source>
        <dbReference type="ARBA" id="ARBA00022771"/>
    </source>
</evidence>
<comment type="caution">
    <text evidence="8">The sequence shown here is derived from an EMBL/GenBank/DDBJ whole genome shotgun (WGS) entry which is preliminary data.</text>
</comment>
<evidence type="ECO:0000313" key="9">
    <source>
        <dbReference type="Proteomes" id="UP001591681"/>
    </source>
</evidence>
<dbReference type="SUPFAM" id="SSF53098">
    <property type="entry name" value="Ribonuclease H-like"/>
    <property type="match status" value="1"/>
</dbReference>
<gene>
    <name evidence="8" type="ORF">ACEWY4_027467</name>
</gene>
<protein>
    <recommendedName>
        <fullName evidence="7">HAT C-terminal dimerisation domain-containing protein</fullName>
    </recommendedName>
</protein>
<reference evidence="8 9" key="1">
    <citation type="submission" date="2024-09" db="EMBL/GenBank/DDBJ databases">
        <title>A chromosome-level genome assembly of Gray's grenadier anchovy, Coilia grayii.</title>
        <authorList>
            <person name="Fu Z."/>
        </authorList>
    </citation>
    <scope>NUCLEOTIDE SEQUENCE [LARGE SCALE GENOMIC DNA]</scope>
    <source>
        <strain evidence="8">G4</strain>
        <tissue evidence="8">Muscle</tissue>
    </source>
</reference>
<dbReference type="GO" id="GO:0008270">
    <property type="term" value="F:zinc ion binding"/>
    <property type="evidence" value="ECO:0007669"/>
    <property type="project" value="UniProtKB-KW"/>
</dbReference>
<keyword evidence="3" id="KW-0863">Zinc-finger</keyword>
<dbReference type="Pfam" id="PF05699">
    <property type="entry name" value="Dimer_Tnp_hAT"/>
    <property type="match status" value="1"/>
</dbReference>
<dbReference type="AlphaFoldDB" id="A0ABD1IRS2"/>
<dbReference type="GO" id="GO:0005634">
    <property type="term" value="C:nucleus"/>
    <property type="evidence" value="ECO:0007669"/>
    <property type="project" value="UniProtKB-SubCell"/>
</dbReference>
<feature type="region of interest" description="Disordered" evidence="6">
    <location>
        <begin position="32"/>
        <end position="61"/>
    </location>
</feature>
<keyword evidence="9" id="KW-1185">Reference proteome</keyword>
<evidence type="ECO:0000256" key="2">
    <source>
        <dbReference type="ARBA" id="ARBA00022723"/>
    </source>
</evidence>
<dbReference type="Proteomes" id="UP001591681">
    <property type="component" value="Unassembled WGS sequence"/>
</dbReference>
<evidence type="ECO:0000256" key="4">
    <source>
        <dbReference type="ARBA" id="ARBA00022833"/>
    </source>
</evidence>
<dbReference type="EMBL" id="JBHFQA010000034">
    <property type="protein sequence ID" value="KAL2076936.1"/>
    <property type="molecule type" value="Genomic_DNA"/>
</dbReference>